<accession>A0ABS4RB69</accession>
<sequence length="109" mass="11748">MRTIQKGPNIVISLDQTEARNGHRPAVDTLFESISEIQQYSKIAVIMTGMGSDGAKGLQVLKQSGSVKAIAESKETSIVFGMPKAAIATNLIDDIQDVENIAQTILKYV</sequence>
<comment type="caution">
    <text evidence="6">The sequence shown here is derived from an EMBL/GenBank/DDBJ whole genome shotgun (WGS) entry which is preliminary data.</text>
</comment>
<dbReference type="PROSITE" id="PS50122">
    <property type="entry name" value="CHEB"/>
    <property type="match status" value="1"/>
</dbReference>
<evidence type="ECO:0000256" key="2">
    <source>
        <dbReference type="ARBA" id="ARBA00039140"/>
    </source>
</evidence>
<evidence type="ECO:0000256" key="4">
    <source>
        <dbReference type="PROSITE-ProRule" id="PRU00050"/>
    </source>
</evidence>
<dbReference type="PANTHER" id="PTHR42872:SF3">
    <property type="entry name" value="PROTEIN-GLUTAMATE METHYLESTERASE_PROTEIN-GLUTAMINE GLUTAMINASE 1"/>
    <property type="match status" value="1"/>
</dbReference>
<reference evidence="6 7" key="1">
    <citation type="submission" date="2021-03" db="EMBL/GenBank/DDBJ databases">
        <title>Genomic Encyclopedia of Type Strains, Phase IV (KMG-IV): sequencing the most valuable type-strain genomes for metagenomic binning, comparative biology and taxonomic classification.</title>
        <authorList>
            <person name="Goeker M."/>
        </authorList>
    </citation>
    <scope>NUCLEOTIDE SEQUENCE [LARGE SCALE GENOMIC DNA]</scope>
    <source>
        <strain evidence="6 7">DSM 26675</strain>
    </source>
</reference>
<dbReference type="InterPro" id="IPR000673">
    <property type="entry name" value="Sig_transdc_resp-reg_Me-estase"/>
</dbReference>
<evidence type="ECO:0000256" key="1">
    <source>
        <dbReference type="ARBA" id="ARBA00022801"/>
    </source>
</evidence>
<comment type="caution">
    <text evidence="4">Lacks conserved residue(s) required for the propagation of feature annotation.</text>
</comment>
<dbReference type="Proteomes" id="UP001519293">
    <property type="component" value="Unassembled WGS sequence"/>
</dbReference>
<dbReference type="SUPFAM" id="SSF52738">
    <property type="entry name" value="Methylesterase CheB, C-terminal domain"/>
    <property type="match status" value="1"/>
</dbReference>
<keyword evidence="7" id="KW-1185">Reference proteome</keyword>
<protein>
    <recommendedName>
        <fullName evidence="2">protein-glutamate methylesterase</fullName>
        <ecNumber evidence="2">3.1.1.61</ecNumber>
    </recommendedName>
</protein>
<organism evidence="6 7">
    <name type="scientific">Cytobacillus eiseniae</name>
    <dbReference type="NCBI Taxonomy" id="762947"/>
    <lineage>
        <taxon>Bacteria</taxon>
        <taxon>Bacillati</taxon>
        <taxon>Bacillota</taxon>
        <taxon>Bacilli</taxon>
        <taxon>Bacillales</taxon>
        <taxon>Bacillaceae</taxon>
        <taxon>Cytobacillus</taxon>
    </lineage>
</organism>
<proteinExistence type="predicted"/>
<feature type="domain" description="CheB-type methylesterase" evidence="5">
    <location>
        <begin position="1"/>
        <end position="109"/>
    </location>
</feature>
<gene>
    <name evidence="6" type="ORF">J2Z40_000701</name>
</gene>
<comment type="catalytic activity">
    <reaction evidence="3">
        <text>[protein]-L-glutamate 5-O-methyl ester + H2O = L-glutamyl-[protein] + methanol + H(+)</text>
        <dbReference type="Rhea" id="RHEA:23236"/>
        <dbReference type="Rhea" id="RHEA-COMP:10208"/>
        <dbReference type="Rhea" id="RHEA-COMP:10311"/>
        <dbReference type="ChEBI" id="CHEBI:15377"/>
        <dbReference type="ChEBI" id="CHEBI:15378"/>
        <dbReference type="ChEBI" id="CHEBI:17790"/>
        <dbReference type="ChEBI" id="CHEBI:29973"/>
        <dbReference type="ChEBI" id="CHEBI:82795"/>
        <dbReference type="EC" id="3.1.1.61"/>
    </reaction>
</comment>
<dbReference type="CDD" id="cd16432">
    <property type="entry name" value="CheB_Rec"/>
    <property type="match status" value="1"/>
</dbReference>
<keyword evidence="1" id="KW-0378">Hydrolase</keyword>
<evidence type="ECO:0000313" key="7">
    <source>
        <dbReference type="Proteomes" id="UP001519293"/>
    </source>
</evidence>
<evidence type="ECO:0000259" key="5">
    <source>
        <dbReference type="PROSITE" id="PS50122"/>
    </source>
</evidence>
<evidence type="ECO:0000313" key="6">
    <source>
        <dbReference type="EMBL" id="MBP2240148.1"/>
    </source>
</evidence>
<name>A0ABS4RB69_9BACI</name>
<dbReference type="Pfam" id="PF01339">
    <property type="entry name" value="CheB_methylest"/>
    <property type="match status" value="1"/>
</dbReference>
<dbReference type="EMBL" id="JAGIKZ010000002">
    <property type="protein sequence ID" value="MBP2240148.1"/>
    <property type="molecule type" value="Genomic_DNA"/>
</dbReference>
<dbReference type="EC" id="3.1.1.61" evidence="2"/>
<evidence type="ECO:0000256" key="3">
    <source>
        <dbReference type="ARBA" id="ARBA00048267"/>
    </source>
</evidence>
<dbReference type="InterPro" id="IPR035909">
    <property type="entry name" value="CheB_C"/>
</dbReference>
<dbReference type="PANTHER" id="PTHR42872">
    <property type="entry name" value="PROTEIN-GLUTAMATE METHYLESTERASE/PROTEIN-GLUTAMINE GLUTAMINASE"/>
    <property type="match status" value="1"/>
</dbReference>
<dbReference type="Gene3D" id="3.40.50.180">
    <property type="entry name" value="Methylesterase CheB, C-terminal domain"/>
    <property type="match status" value="1"/>
</dbReference>